<proteinExistence type="predicted"/>
<dbReference type="EMBL" id="JAWDGP010006834">
    <property type="protein sequence ID" value="KAK3734951.1"/>
    <property type="molecule type" value="Genomic_DNA"/>
</dbReference>
<reference evidence="1" key="1">
    <citation type="journal article" date="2023" name="G3 (Bethesda)">
        <title>A reference genome for the long-term kleptoplast-retaining sea slug Elysia crispata morphotype clarki.</title>
        <authorList>
            <person name="Eastman K.E."/>
            <person name="Pendleton A.L."/>
            <person name="Shaikh M.A."/>
            <person name="Suttiyut T."/>
            <person name="Ogas R."/>
            <person name="Tomko P."/>
            <person name="Gavelis G."/>
            <person name="Widhalm J.R."/>
            <person name="Wisecaver J.H."/>
        </authorList>
    </citation>
    <scope>NUCLEOTIDE SEQUENCE</scope>
    <source>
        <strain evidence="1">ECLA1</strain>
    </source>
</reference>
<dbReference type="AlphaFoldDB" id="A0AAE0Y6V8"/>
<sequence>MWSFFSFRLSPSSLCPKFSADDEQEFPENIITFEESVIVRHYALRGLKSSGRPSVFENITLAPSKELMKEVQEAPVGRPQKSVGFPWLGTVHDIFEGSMFRFYPNRLVCLGI</sequence>
<gene>
    <name evidence="1" type="ORF">RRG08_038975</name>
</gene>
<organism evidence="1 2">
    <name type="scientific">Elysia crispata</name>
    <name type="common">lettuce slug</name>
    <dbReference type="NCBI Taxonomy" id="231223"/>
    <lineage>
        <taxon>Eukaryota</taxon>
        <taxon>Metazoa</taxon>
        <taxon>Spiralia</taxon>
        <taxon>Lophotrochozoa</taxon>
        <taxon>Mollusca</taxon>
        <taxon>Gastropoda</taxon>
        <taxon>Heterobranchia</taxon>
        <taxon>Euthyneura</taxon>
        <taxon>Panpulmonata</taxon>
        <taxon>Sacoglossa</taxon>
        <taxon>Placobranchoidea</taxon>
        <taxon>Plakobranchidae</taxon>
        <taxon>Elysia</taxon>
    </lineage>
</organism>
<protein>
    <submittedName>
        <fullName evidence="1">Uncharacterized protein</fullName>
    </submittedName>
</protein>
<dbReference type="Proteomes" id="UP001283361">
    <property type="component" value="Unassembled WGS sequence"/>
</dbReference>
<name>A0AAE0Y6V8_9GAST</name>
<evidence type="ECO:0000313" key="1">
    <source>
        <dbReference type="EMBL" id="KAK3734951.1"/>
    </source>
</evidence>
<comment type="caution">
    <text evidence="1">The sequence shown here is derived from an EMBL/GenBank/DDBJ whole genome shotgun (WGS) entry which is preliminary data.</text>
</comment>
<evidence type="ECO:0000313" key="2">
    <source>
        <dbReference type="Proteomes" id="UP001283361"/>
    </source>
</evidence>
<keyword evidence="2" id="KW-1185">Reference proteome</keyword>
<accession>A0AAE0Y6V8</accession>